<dbReference type="Gene3D" id="2.60.40.780">
    <property type="entry name" value="von Hippel-Lindau disease tumour suppressor, beta domain"/>
    <property type="match status" value="1"/>
</dbReference>
<evidence type="ECO:0000256" key="1">
    <source>
        <dbReference type="SAM" id="SignalP"/>
    </source>
</evidence>
<dbReference type="RefSeq" id="WP_008335952.1">
    <property type="nucleotide sequence ID" value="NZ_CH902580.1"/>
</dbReference>
<proteinExistence type="predicted"/>
<dbReference type="EMBL" id="AAMT01000024">
    <property type="protein sequence ID" value="EAQ10844.1"/>
    <property type="molecule type" value="Genomic_DNA"/>
</dbReference>
<sequence length="279" mass="30053">MSIQKMSRLLMCAAVFLAVPFSASAQSTQYGNAGPWSLFRATDNGQVVECYATMPGNNGASMIFTHQASSTAFGLKTRRTNDEGIGEQVLIWFDNNRAEGNYVQMGYSGEWLAYTTSNSEPNGLLDLFANANTISFALSLPGGGVETSTFSLKGSNAMTKQTYDCFQNPTSMPSSVAAMSSPRGQGAGCPAAGSVRSGNSGQTATLHIANSSFRPLKIFWIDQNGQRQFYQDLAHGQDYQQPTYLTHKWIAVDQNGDCVDGVLEASQPGYNMMEIFGDG</sequence>
<dbReference type="SUPFAM" id="SSF49468">
    <property type="entry name" value="VHL"/>
    <property type="match status" value="1"/>
</dbReference>
<organism evidence="3 4">
    <name type="scientific">Maritimibacter alkaliphilus HTCC2654</name>
    <dbReference type="NCBI Taxonomy" id="314271"/>
    <lineage>
        <taxon>Bacteria</taxon>
        <taxon>Pseudomonadati</taxon>
        <taxon>Pseudomonadota</taxon>
        <taxon>Alphaproteobacteria</taxon>
        <taxon>Rhodobacterales</taxon>
        <taxon>Roseobacteraceae</taxon>
        <taxon>Maritimibacter</taxon>
    </lineage>
</organism>
<reference evidence="3 4" key="1">
    <citation type="journal article" date="2010" name="J. Bacteriol.">
        <title>Genome sequences of Pelagibaca bermudensis HTCC2601T and Maritimibacter alkaliphilus HTCC2654T, the type strains of two marine Roseobacter genera.</title>
        <authorList>
            <person name="Thrash J.C."/>
            <person name="Cho J.C."/>
            <person name="Ferriera S."/>
            <person name="Johnson J."/>
            <person name="Vergin K.L."/>
            <person name="Giovannoni S.J."/>
        </authorList>
    </citation>
    <scope>NUCLEOTIDE SEQUENCE [LARGE SCALE GENOMIC DNA]</scope>
    <source>
        <strain evidence="3 4">HTCC2654</strain>
    </source>
</reference>
<dbReference type="Pfam" id="PF01847">
    <property type="entry name" value="VHL"/>
    <property type="match status" value="1"/>
</dbReference>
<name>A3VLR7_9RHOB</name>
<evidence type="ECO:0000313" key="4">
    <source>
        <dbReference type="Proteomes" id="UP000002931"/>
    </source>
</evidence>
<dbReference type="InterPro" id="IPR036208">
    <property type="entry name" value="VHL_sf"/>
</dbReference>
<dbReference type="HOGENOM" id="CLU_996784_0_0_5"/>
<keyword evidence="4" id="KW-1185">Reference proteome</keyword>
<feature type="chain" id="PRO_5002660536" description="von Hippel-Lindau disease tumour suppressor beta domain-containing protein" evidence="1">
    <location>
        <begin position="26"/>
        <end position="279"/>
    </location>
</feature>
<gene>
    <name evidence="3" type="ORF">RB2654_21788</name>
</gene>
<accession>A3VLR7</accession>
<evidence type="ECO:0000313" key="3">
    <source>
        <dbReference type="EMBL" id="EAQ10844.1"/>
    </source>
</evidence>
<dbReference type="AlphaFoldDB" id="A3VLR7"/>
<dbReference type="Proteomes" id="UP000002931">
    <property type="component" value="Unassembled WGS sequence"/>
</dbReference>
<feature type="signal peptide" evidence="1">
    <location>
        <begin position="1"/>
        <end position="25"/>
    </location>
</feature>
<protein>
    <recommendedName>
        <fullName evidence="2">von Hippel-Lindau disease tumour suppressor beta domain-containing protein</fullName>
    </recommendedName>
</protein>
<feature type="domain" description="von Hippel-Lindau disease tumour suppressor beta" evidence="2">
    <location>
        <begin position="195"/>
        <end position="257"/>
    </location>
</feature>
<keyword evidence="1" id="KW-0732">Signal</keyword>
<dbReference type="InterPro" id="IPR024053">
    <property type="entry name" value="VHL_beta_dom"/>
</dbReference>
<dbReference type="OrthoDB" id="7817988at2"/>
<dbReference type="InterPro" id="IPR037140">
    <property type="entry name" value="VHL_beta_dom_sf"/>
</dbReference>
<comment type="caution">
    <text evidence="3">The sequence shown here is derived from an EMBL/GenBank/DDBJ whole genome shotgun (WGS) entry which is preliminary data.</text>
</comment>
<dbReference type="eggNOG" id="ENOG5033DHM">
    <property type="taxonomic scope" value="Bacteria"/>
</dbReference>
<evidence type="ECO:0000259" key="2">
    <source>
        <dbReference type="Pfam" id="PF01847"/>
    </source>
</evidence>